<dbReference type="RefSeq" id="WP_239139131.1">
    <property type="nucleotide sequence ID" value="NZ_BOOS01000010.1"/>
</dbReference>
<dbReference type="EMBL" id="JACHBR010000001">
    <property type="protein sequence ID" value="MBB5624690.1"/>
    <property type="molecule type" value="Genomic_DNA"/>
</dbReference>
<dbReference type="Gene3D" id="3.40.50.720">
    <property type="entry name" value="NAD(P)-binding Rossmann-like Domain"/>
    <property type="match status" value="1"/>
</dbReference>
<dbReference type="InterPro" id="IPR050088">
    <property type="entry name" value="IspD/TarI_cytidylyltransf_bact"/>
</dbReference>
<dbReference type="FunFam" id="3.90.550.10:FF:000003">
    <property type="entry name" value="2-C-methyl-D-erythritol 4-phosphate cytidylyltransferase"/>
    <property type="match status" value="1"/>
</dbReference>
<comment type="function">
    <text evidence="3">Catalyzes the formation of 4-diphosphocytidyl-2-C-methyl-D-erythritol from CTP and 2-C-methyl-D-erythritol 4-phosphate (MEP).</text>
</comment>
<dbReference type="GO" id="GO:0019288">
    <property type="term" value="P:isopentenyl diphosphate biosynthetic process, methylerythritol 4-phosphate pathway"/>
    <property type="evidence" value="ECO:0007669"/>
    <property type="project" value="UniProtKB-UniRule"/>
</dbReference>
<feature type="site" description="Positions MEP for the nucleophilic attack" evidence="3">
    <location>
        <position position="228"/>
    </location>
</feature>
<name>A0A7W8Z022_9ACTN</name>
<dbReference type="AlphaFoldDB" id="A0A7W8Z022"/>
<comment type="similarity">
    <text evidence="3">Belongs to the IspD/TarI cytidylyltransferase family. IspD subfamily.</text>
</comment>
<dbReference type="Proteomes" id="UP000588112">
    <property type="component" value="Unassembled WGS sequence"/>
</dbReference>
<dbReference type="Pfam" id="PF01128">
    <property type="entry name" value="IspD"/>
    <property type="match status" value="1"/>
</dbReference>
<dbReference type="PANTHER" id="PTHR32125">
    <property type="entry name" value="2-C-METHYL-D-ERYTHRITOL 4-PHOSPHATE CYTIDYLYLTRANSFERASE, CHLOROPLASTIC"/>
    <property type="match status" value="1"/>
</dbReference>
<keyword evidence="5" id="KW-1185">Reference proteome</keyword>
<protein>
    <recommendedName>
        <fullName evidence="3">2-C-methyl-D-erythritol 4-phosphate cytidylyltransferase</fullName>
        <ecNumber evidence="3">2.7.7.60</ecNumber>
    </recommendedName>
    <alternativeName>
        <fullName evidence="3">4-diphosphocytidyl-2C-methyl-D-erythritol synthase</fullName>
    </alternativeName>
    <alternativeName>
        <fullName evidence="3">MEP cytidylyltransferase</fullName>
        <shortName evidence="3">MCT</shortName>
    </alternativeName>
</protein>
<evidence type="ECO:0000256" key="1">
    <source>
        <dbReference type="ARBA" id="ARBA00022679"/>
    </source>
</evidence>
<dbReference type="EC" id="2.7.7.60" evidence="3"/>
<proteinExistence type="inferred from homology"/>
<organism evidence="4 5">
    <name type="scientific">Sphaerisporangium krabiense</name>
    <dbReference type="NCBI Taxonomy" id="763782"/>
    <lineage>
        <taxon>Bacteria</taxon>
        <taxon>Bacillati</taxon>
        <taxon>Actinomycetota</taxon>
        <taxon>Actinomycetes</taxon>
        <taxon>Streptosporangiales</taxon>
        <taxon>Streptosporangiaceae</taxon>
        <taxon>Sphaerisporangium</taxon>
    </lineage>
</organism>
<evidence type="ECO:0000313" key="5">
    <source>
        <dbReference type="Proteomes" id="UP000588112"/>
    </source>
</evidence>
<dbReference type="GO" id="GO:0050518">
    <property type="term" value="F:2-C-methyl-D-erythritol 4-phosphate cytidylyltransferase activity"/>
    <property type="evidence" value="ECO:0007669"/>
    <property type="project" value="UniProtKB-UniRule"/>
</dbReference>
<sequence>MATPGPEPRRRTVGVVLAGGVGQRMGHGTPKQLLRLAGRTIIEHTLAVFEAAPEIDEIVVLMTPGFTAEVEDLVARRGFRKVAAVVEGGATRTESTWRALRALGPGECDVLLHDAVRPLVEPRVIAGCAEALRTRPAIVAAIPSSDTIMVVGPGEGGEVVEEIPDRARLRRVQTPQGFRLSLIRDAYERAFADPDFPSRPATDDCGVVLRYRPDAPIFVVPGSEHNMKVTHPVDIPIAESLLRLVPAALPLPGPGALDGTTVVVFGDAGVAAVAGGCGADVHAFSREDVRVEDAAAVAEALARAAKDAGRVDHVVCGAPDSPADAVAVGHLGALNVAGAAEGYLRESRGHLLLRAPALPPGEPALEASVTGAVTALTEALARAWAPEGVRVNCLRPVRDLAAPRDAARAAAGVLLSDLTGQVVDVSPGV</sequence>
<dbReference type="InterPro" id="IPR036291">
    <property type="entry name" value="NAD(P)-bd_dom_sf"/>
</dbReference>
<feature type="site" description="Transition state stabilizer" evidence="3">
    <location>
        <position position="31"/>
    </location>
</feature>
<dbReference type="InterPro" id="IPR029044">
    <property type="entry name" value="Nucleotide-diphossugar_trans"/>
</dbReference>
<dbReference type="Gene3D" id="3.90.550.10">
    <property type="entry name" value="Spore Coat Polysaccharide Biosynthesis Protein SpsA, Chain A"/>
    <property type="match status" value="1"/>
</dbReference>
<evidence type="ECO:0000313" key="4">
    <source>
        <dbReference type="EMBL" id="MBB5624690.1"/>
    </source>
</evidence>
<dbReference type="PANTHER" id="PTHR32125:SF4">
    <property type="entry name" value="2-C-METHYL-D-ERYTHRITOL 4-PHOSPHATE CYTIDYLYLTRANSFERASE, CHLOROPLASTIC"/>
    <property type="match status" value="1"/>
</dbReference>
<keyword evidence="1 3" id="KW-0808">Transferase</keyword>
<keyword evidence="2 3" id="KW-0548">Nucleotidyltransferase</keyword>
<feature type="site" description="Transition state stabilizer" evidence="3">
    <location>
        <position position="24"/>
    </location>
</feature>
<keyword evidence="3" id="KW-0414">Isoprene biosynthesis</keyword>
<dbReference type="InterPro" id="IPR001228">
    <property type="entry name" value="IspD"/>
</dbReference>
<feature type="site" description="Positions MEP for the nucleophilic attack" evidence="3">
    <location>
        <position position="166"/>
    </location>
</feature>
<dbReference type="SUPFAM" id="SSF53448">
    <property type="entry name" value="Nucleotide-diphospho-sugar transferases"/>
    <property type="match status" value="1"/>
</dbReference>
<dbReference type="HAMAP" id="MF_00108">
    <property type="entry name" value="IspD"/>
    <property type="match status" value="1"/>
</dbReference>
<evidence type="ECO:0000256" key="3">
    <source>
        <dbReference type="HAMAP-Rule" id="MF_00108"/>
    </source>
</evidence>
<dbReference type="UniPathway" id="UPA00056">
    <property type="reaction ID" value="UER00093"/>
</dbReference>
<dbReference type="InterPro" id="IPR034683">
    <property type="entry name" value="IspD/TarI"/>
</dbReference>
<comment type="pathway">
    <text evidence="3">Isoprenoid biosynthesis; isopentenyl diphosphate biosynthesis via DXP pathway; isopentenyl diphosphate from 1-deoxy-D-xylulose 5-phosphate: step 2/6.</text>
</comment>
<comment type="caution">
    <text evidence="4">The sequence shown here is derived from an EMBL/GenBank/DDBJ whole genome shotgun (WGS) entry which is preliminary data.</text>
</comment>
<reference evidence="4 5" key="1">
    <citation type="submission" date="2020-08" db="EMBL/GenBank/DDBJ databases">
        <title>Sequencing the genomes of 1000 actinobacteria strains.</title>
        <authorList>
            <person name="Klenk H.-P."/>
        </authorList>
    </citation>
    <scope>NUCLEOTIDE SEQUENCE [LARGE SCALE GENOMIC DNA]</scope>
    <source>
        <strain evidence="4 5">DSM 45790</strain>
    </source>
</reference>
<dbReference type="SUPFAM" id="SSF51735">
    <property type="entry name" value="NAD(P)-binding Rossmann-fold domains"/>
    <property type="match status" value="1"/>
</dbReference>
<comment type="catalytic activity">
    <reaction evidence="3">
        <text>2-C-methyl-D-erythritol 4-phosphate + CTP + H(+) = 4-CDP-2-C-methyl-D-erythritol + diphosphate</text>
        <dbReference type="Rhea" id="RHEA:13429"/>
        <dbReference type="ChEBI" id="CHEBI:15378"/>
        <dbReference type="ChEBI" id="CHEBI:33019"/>
        <dbReference type="ChEBI" id="CHEBI:37563"/>
        <dbReference type="ChEBI" id="CHEBI:57823"/>
        <dbReference type="ChEBI" id="CHEBI:58262"/>
        <dbReference type="EC" id="2.7.7.60"/>
    </reaction>
</comment>
<accession>A0A7W8Z022</accession>
<evidence type="ECO:0000256" key="2">
    <source>
        <dbReference type="ARBA" id="ARBA00022695"/>
    </source>
</evidence>
<dbReference type="CDD" id="cd02516">
    <property type="entry name" value="CDP-ME_synthetase"/>
    <property type="match status" value="1"/>
</dbReference>
<gene>
    <name evidence="3" type="primary">ispD</name>
    <name evidence="4" type="ORF">BJ981_000389</name>
</gene>